<dbReference type="AlphaFoldDB" id="A0A1A7ZKH6"/>
<accession>A0A1A7ZKH6</accession>
<feature type="non-terminal residue" evidence="1">
    <location>
        <position position="98"/>
    </location>
</feature>
<sequence length="98" mass="11052">PCCWSITEEAKPFKKVDRFVPLHVRKKILQEQRPPLTVLEMSPCDGVLSPGGKVLVYVTFCPAEGGSYRRRLKVHVKDSSQQLMITALGQCEEPQLDL</sequence>
<reference evidence="1" key="1">
    <citation type="submission" date="2016-05" db="EMBL/GenBank/DDBJ databases">
        <authorList>
            <person name="Lavstsen T."/>
            <person name="Jespersen J.S."/>
        </authorList>
    </citation>
    <scope>NUCLEOTIDE SEQUENCE</scope>
    <source>
        <tissue evidence="1">Brain</tissue>
    </source>
</reference>
<feature type="non-terminal residue" evidence="1">
    <location>
        <position position="1"/>
    </location>
</feature>
<reference evidence="1" key="2">
    <citation type="submission" date="2016-06" db="EMBL/GenBank/DDBJ databases">
        <title>The genome of a short-lived fish provides insights into sex chromosome evolution and the genetic control of aging.</title>
        <authorList>
            <person name="Reichwald K."/>
            <person name="Felder M."/>
            <person name="Petzold A."/>
            <person name="Koch P."/>
            <person name="Groth M."/>
            <person name="Platzer M."/>
        </authorList>
    </citation>
    <scope>NUCLEOTIDE SEQUENCE</scope>
    <source>
        <tissue evidence="1">Brain</tissue>
    </source>
</reference>
<organism evidence="1">
    <name type="scientific">Nothobranchius furzeri</name>
    <name type="common">Turquoise killifish</name>
    <dbReference type="NCBI Taxonomy" id="105023"/>
    <lineage>
        <taxon>Eukaryota</taxon>
        <taxon>Metazoa</taxon>
        <taxon>Chordata</taxon>
        <taxon>Craniata</taxon>
        <taxon>Vertebrata</taxon>
        <taxon>Euteleostomi</taxon>
        <taxon>Actinopterygii</taxon>
        <taxon>Neopterygii</taxon>
        <taxon>Teleostei</taxon>
        <taxon>Neoteleostei</taxon>
        <taxon>Acanthomorphata</taxon>
        <taxon>Ovalentaria</taxon>
        <taxon>Atherinomorphae</taxon>
        <taxon>Cyprinodontiformes</taxon>
        <taxon>Nothobranchiidae</taxon>
        <taxon>Nothobranchius</taxon>
    </lineage>
</organism>
<gene>
    <name evidence="1" type="primary">Nfu_g_1_003044</name>
</gene>
<dbReference type="EMBL" id="HADY01004729">
    <property type="protein sequence ID" value="SBP43214.1"/>
    <property type="molecule type" value="Transcribed_RNA"/>
</dbReference>
<name>A0A1A7ZKH6_NOTFU</name>
<dbReference type="Gene3D" id="2.60.40.10">
    <property type="entry name" value="Immunoglobulins"/>
    <property type="match status" value="1"/>
</dbReference>
<protein>
    <submittedName>
        <fullName evidence="1">Uncharacterized protein</fullName>
    </submittedName>
</protein>
<dbReference type="InterPro" id="IPR013783">
    <property type="entry name" value="Ig-like_fold"/>
</dbReference>
<proteinExistence type="predicted"/>
<evidence type="ECO:0000313" key="1">
    <source>
        <dbReference type="EMBL" id="SBP43214.1"/>
    </source>
</evidence>